<evidence type="ECO:0000259" key="4">
    <source>
        <dbReference type="SMART" id="SM00839"/>
    </source>
</evidence>
<dbReference type="Gene3D" id="3.40.50.720">
    <property type="entry name" value="NAD(P)-binding Rossmann-like Domain"/>
    <property type="match status" value="1"/>
</dbReference>
<keyword evidence="2 3" id="KW-0560">Oxidoreductase</keyword>
<dbReference type="InterPro" id="IPR036291">
    <property type="entry name" value="NAD(P)-bd_dom_sf"/>
</dbReference>
<dbReference type="InterPro" id="IPR006096">
    <property type="entry name" value="Glu/Leu/Phe/Val/Trp_DH_C"/>
</dbReference>
<dbReference type="GO" id="GO:0004352">
    <property type="term" value="F:glutamate dehydrogenase (NAD+) activity"/>
    <property type="evidence" value="ECO:0007669"/>
    <property type="project" value="TreeGrafter"/>
</dbReference>
<dbReference type="EMBL" id="QLLO01000006">
    <property type="protein sequence ID" value="RAJ13516.1"/>
    <property type="molecule type" value="Genomic_DNA"/>
</dbReference>
<dbReference type="InterPro" id="IPR006095">
    <property type="entry name" value="Glu/Leu/Phe/Val/Trp_DH"/>
</dbReference>
<gene>
    <name evidence="5" type="ORF">LY08_02036</name>
</gene>
<keyword evidence="6" id="KW-1185">Reference proteome</keyword>
<dbReference type="InterPro" id="IPR006097">
    <property type="entry name" value="Glu/Leu/Phe/Val/Trp_DH_dimer"/>
</dbReference>
<dbReference type="Pfam" id="PF00208">
    <property type="entry name" value="ELFV_dehydrog"/>
    <property type="match status" value="1"/>
</dbReference>
<name>A0A327R9A2_9FLAO</name>
<dbReference type="SUPFAM" id="SSF53223">
    <property type="entry name" value="Aminoacid dehydrogenase-like, N-terminal domain"/>
    <property type="match status" value="1"/>
</dbReference>
<dbReference type="PANTHER" id="PTHR11606">
    <property type="entry name" value="GLUTAMATE DEHYDROGENASE"/>
    <property type="match status" value="1"/>
</dbReference>
<dbReference type="SMART" id="SM00839">
    <property type="entry name" value="ELFV_dehydrog"/>
    <property type="match status" value="1"/>
</dbReference>
<dbReference type="RefSeq" id="WP_111660327.1">
    <property type="nucleotide sequence ID" value="NZ_QLLO01000006.1"/>
</dbReference>
<dbReference type="Gene3D" id="3.40.50.10860">
    <property type="entry name" value="Leucine Dehydrogenase, chain A, domain 1"/>
    <property type="match status" value="1"/>
</dbReference>
<feature type="domain" description="Glutamate/phenylalanine/leucine/valine/L-tryptophan dehydrogenase C-terminal" evidence="4">
    <location>
        <begin position="181"/>
        <end position="407"/>
    </location>
</feature>
<dbReference type="GO" id="GO:0006538">
    <property type="term" value="P:L-glutamate catabolic process"/>
    <property type="evidence" value="ECO:0007669"/>
    <property type="project" value="TreeGrafter"/>
</dbReference>
<dbReference type="OrthoDB" id="9803297at2"/>
<dbReference type="AlphaFoldDB" id="A0A327R9A2"/>
<comment type="similarity">
    <text evidence="1 3">Belongs to the Glu/Leu/Phe/Val dehydrogenases family.</text>
</comment>
<dbReference type="SUPFAM" id="SSF51735">
    <property type="entry name" value="NAD(P)-binding Rossmann-fold domains"/>
    <property type="match status" value="1"/>
</dbReference>
<evidence type="ECO:0000256" key="2">
    <source>
        <dbReference type="ARBA" id="ARBA00023002"/>
    </source>
</evidence>
<sequence length="408" mass="45328">MKDLLKIYENKEPEIVFNWKDAETDAEGWTVINSLRGGAAGGGTRMRKGLDMNEVLSLAKTMEVKFTVSGPAIGGAKSGINFDPKDPRKHGVLERWYKAVSPLLKSYYGTGGDLNVDEIHEVIPITESSGVWHPQEGVFNGHFKPTEADKINRIGQLRQGVIKVLENINYSPDVSRKYTVADMITGYGVAEAVRHYYDVYGGSVKGKRAVVQGFGNVGSSAAYYLAQMGAKIVGIIDISGGVIKEEGFTFQEIKDFFLTKNGNTLQTDNMIPFAEMNERIWSLETEIFAPCAASRLITQHQINQMIDTGLEVISCGANVPFADKEIFFGPIMEHTDERVSLIPDFISNCGMARVFAYFMERKVQMTDEAIFNDTSEIIKKAIQNVYNKNNSKLEISKTAFEIALKQLI</sequence>
<evidence type="ECO:0000256" key="3">
    <source>
        <dbReference type="RuleBase" id="RU004417"/>
    </source>
</evidence>
<protein>
    <submittedName>
        <fullName evidence="5">Glutamate dehydrogenase/leucine dehydrogenase</fullName>
    </submittedName>
</protein>
<proteinExistence type="inferred from homology"/>
<evidence type="ECO:0000313" key="5">
    <source>
        <dbReference type="EMBL" id="RAJ13516.1"/>
    </source>
</evidence>
<evidence type="ECO:0000256" key="1">
    <source>
        <dbReference type="ARBA" id="ARBA00006382"/>
    </source>
</evidence>
<reference evidence="5 6" key="1">
    <citation type="submission" date="2018-06" db="EMBL/GenBank/DDBJ databases">
        <title>Genomic Encyclopedia of Archaeal and Bacterial Type Strains, Phase II (KMG-II): from individual species to whole genera.</title>
        <authorList>
            <person name="Goeker M."/>
        </authorList>
    </citation>
    <scope>NUCLEOTIDE SEQUENCE [LARGE SCALE GENOMIC DNA]</scope>
    <source>
        <strain evidence="5 6">DSM 24464</strain>
    </source>
</reference>
<organism evidence="5 6">
    <name type="scientific">Olleya aquimaris</name>
    <dbReference type="NCBI Taxonomy" id="639310"/>
    <lineage>
        <taxon>Bacteria</taxon>
        <taxon>Pseudomonadati</taxon>
        <taxon>Bacteroidota</taxon>
        <taxon>Flavobacteriia</taxon>
        <taxon>Flavobacteriales</taxon>
        <taxon>Flavobacteriaceae</taxon>
    </lineage>
</organism>
<dbReference type="Proteomes" id="UP000248703">
    <property type="component" value="Unassembled WGS sequence"/>
</dbReference>
<dbReference type="InterPro" id="IPR046346">
    <property type="entry name" value="Aminoacid_DH-like_N_sf"/>
</dbReference>
<dbReference type="Pfam" id="PF02812">
    <property type="entry name" value="ELFV_dehydrog_N"/>
    <property type="match status" value="1"/>
</dbReference>
<dbReference type="PRINTS" id="PR00082">
    <property type="entry name" value="GLFDHDRGNASE"/>
</dbReference>
<comment type="caution">
    <text evidence="5">The sequence shown here is derived from an EMBL/GenBank/DDBJ whole genome shotgun (WGS) entry which is preliminary data.</text>
</comment>
<evidence type="ECO:0000313" key="6">
    <source>
        <dbReference type="Proteomes" id="UP000248703"/>
    </source>
</evidence>
<dbReference type="PANTHER" id="PTHR11606:SF13">
    <property type="entry name" value="GLUTAMATE DEHYDROGENASE 1, MITOCHONDRIAL"/>
    <property type="match status" value="1"/>
</dbReference>
<accession>A0A327R9A2</accession>